<accession>A0ABX5XS38</accession>
<sequence>MGPSGQSIRSMSRNQHEHVSPSCEREPRRGHLRTRAGFNRQAETPPWIRSGTVVELDRRQVEQHTAGPSIALPVASSGRKQIATILGRAESPNHCAW</sequence>
<reference evidence="2 3" key="1">
    <citation type="submission" date="2019-02" db="EMBL/GenBank/DDBJ databases">
        <title>Deep-cultivation of Planctomycetes and their phenomic and genomic characterization uncovers novel biology.</title>
        <authorList>
            <person name="Wiegand S."/>
            <person name="Jogler M."/>
            <person name="Boedeker C."/>
            <person name="Pinto D."/>
            <person name="Vollmers J."/>
            <person name="Rivas-Marin E."/>
            <person name="Kohn T."/>
            <person name="Peeters S.H."/>
            <person name="Heuer A."/>
            <person name="Rast P."/>
            <person name="Oberbeckmann S."/>
            <person name="Bunk B."/>
            <person name="Jeske O."/>
            <person name="Meyerdierks A."/>
            <person name="Storesund J.E."/>
            <person name="Kallscheuer N."/>
            <person name="Luecker S."/>
            <person name="Lage O.M."/>
            <person name="Pohl T."/>
            <person name="Merkel B.J."/>
            <person name="Hornburger P."/>
            <person name="Mueller R.-W."/>
            <person name="Bruemmer F."/>
            <person name="Labrenz M."/>
            <person name="Spormann A.M."/>
            <person name="Op den Camp H."/>
            <person name="Overmann J."/>
            <person name="Amann R."/>
            <person name="Jetten M.S.M."/>
            <person name="Mascher T."/>
            <person name="Medema M.H."/>
            <person name="Devos D.P."/>
            <person name="Kaster A.-K."/>
            <person name="Ovreas L."/>
            <person name="Rohde M."/>
            <person name="Galperin M.Y."/>
            <person name="Jogler C."/>
        </authorList>
    </citation>
    <scope>NUCLEOTIDE SEQUENCE [LARGE SCALE GENOMIC DNA]</scope>
    <source>
        <strain evidence="2 3">TBK1r</strain>
    </source>
</reference>
<keyword evidence="3" id="KW-1185">Reference proteome</keyword>
<proteinExistence type="predicted"/>
<feature type="compositionally biased region" description="Basic and acidic residues" evidence="1">
    <location>
        <begin position="14"/>
        <end position="29"/>
    </location>
</feature>
<feature type="compositionally biased region" description="Polar residues" evidence="1">
    <location>
        <begin position="1"/>
        <end position="13"/>
    </location>
</feature>
<gene>
    <name evidence="2" type="ORF">TBK1r_23710</name>
</gene>
<organism evidence="2 3">
    <name type="scientific">Stieleria magnilauensis</name>
    <dbReference type="NCBI Taxonomy" id="2527963"/>
    <lineage>
        <taxon>Bacteria</taxon>
        <taxon>Pseudomonadati</taxon>
        <taxon>Planctomycetota</taxon>
        <taxon>Planctomycetia</taxon>
        <taxon>Pirellulales</taxon>
        <taxon>Pirellulaceae</taxon>
        <taxon>Stieleria</taxon>
    </lineage>
</organism>
<dbReference type="Proteomes" id="UP000318081">
    <property type="component" value="Chromosome"/>
</dbReference>
<name>A0ABX5XS38_9BACT</name>
<dbReference type="EMBL" id="CP036432">
    <property type="protein sequence ID" value="QDV83431.1"/>
    <property type="molecule type" value="Genomic_DNA"/>
</dbReference>
<feature type="region of interest" description="Disordered" evidence="1">
    <location>
        <begin position="1"/>
        <end position="51"/>
    </location>
</feature>
<evidence type="ECO:0000313" key="3">
    <source>
        <dbReference type="Proteomes" id="UP000318081"/>
    </source>
</evidence>
<evidence type="ECO:0000313" key="2">
    <source>
        <dbReference type="EMBL" id="QDV83431.1"/>
    </source>
</evidence>
<protein>
    <submittedName>
        <fullName evidence="2">Uncharacterized protein</fullName>
    </submittedName>
</protein>
<evidence type="ECO:0000256" key="1">
    <source>
        <dbReference type="SAM" id="MobiDB-lite"/>
    </source>
</evidence>